<feature type="region of interest" description="Disordered" evidence="1">
    <location>
        <begin position="1592"/>
        <end position="1613"/>
    </location>
</feature>
<comment type="caution">
    <text evidence="3">The sequence shown here is derived from an EMBL/GenBank/DDBJ whole genome shotgun (WGS) entry which is preliminary data.</text>
</comment>
<feature type="chain" id="PRO_5043991366" description="RAVE complex protein Rav1 C-terminal domain-containing protein" evidence="2">
    <location>
        <begin position="24"/>
        <end position="1865"/>
    </location>
</feature>
<evidence type="ECO:0000256" key="2">
    <source>
        <dbReference type="SAM" id="SignalP"/>
    </source>
</evidence>
<evidence type="ECO:0000256" key="1">
    <source>
        <dbReference type="SAM" id="MobiDB-lite"/>
    </source>
</evidence>
<evidence type="ECO:0000313" key="4">
    <source>
        <dbReference type="Proteomes" id="UP001500131"/>
    </source>
</evidence>
<dbReference type="Proteomes" id="UP001500131">
    <property type="component" value="Unassembled WGS sequence"/>
</dbReference>
<evidence type="ECO:0008006" key="5">
    <source>
        <dbReference type="Google" id="ProtNLM"/>
    </source>
</evidence>
<name>A0AAW3AHA8_9TRYP</name>
<reference evidence="3 4" key="1">
    <citation type="submission" date="2024-02" db="EMBL/GenBank/DDBJ databases">
        <title>FIRST GENOME SEQUENCES OF Leishmania (Viannia) shawi, Leishmania (Viannia) lindenbergi AND Leishmania (Viannia) utingensis.</title>
        <authorList>
            <person name="Resadore F."/>
            <person name="Custodio M.G.F."/>
            <person name="Boite M.C."/>
            <person name="Cupolillo E."/>
            <person name="Ferreira G.E.M."/>
        </authorList>
    </citation>
    <scope>NUCLEOTIDE SEQUENCE [LARGE SCALE GENOMIC DNA]</scope>
    <source>
        <strain evidence="3 4">MHOM/BR/1966/M15733</strain>
    </source>
</reference>
<evidence type="ECO:0000313" key="3">
    <source>
        <dbReference type="EMBL" id="KAL0504572.1"/>
    </source>
</evidence>
<gene>
    <name evidence="3" type="ORF">Q4I31_003904</name>
</gene>
<feature type="signal peptide" evidence="2">
    <location>
        <begin position="1"/>
        <end position="23"/>
    </location>
</feature>
<keyword evidence="4" id="KW-1185">Reference proteome</keyword>
<accession>A0AAW3AHA8</accession>
<sequence length="1865" mass="194239">MFTSHHRLLPLLTFLFPFPPYVQRPLSDLHHYTNRTCATEGITYGVLLRGMPLISSTASKESCGAVDSVHLIHSICALDDHTLVFAIATTACGNSAAGGSFGAVRFSLREASDDAAKEKSCGPRPLSCDTSPTGVLRSALYARSLKASRGADFSSSAHEECNEYPECCSGADSAGGVGNSLTMPTLGSHSRQSCLPLERAAPAWAATVASLSERSRDSLAVLRALQVSPSLHLCGAASKAPPAGTPPTSFQPSPSHVSGDALVALHVVRQEAWQCSPDAASTATQFTMAHNASSATLLSTDVLCYFDCGCAALATFKLTRRLPASEWSVQLSECAWIPSATSPRSAPSRGGGAVKGGTSLSTYETGVPLVSSLVRPLPTTASLATCADENHDGRNSLLELLVVWCSPTVASSSSGFSLLPCTRPVARYTSLRCCCRAPATTSTVEREWRLHSQAIFDMSELLNVAPSASLSSKGVHDCASLCNVLPHSSVRSLSWLPGTADFTQSYPLLAVLYAAPTVQACHVNSVGGAPTELCLDSLAVCYLKEDGHNLNAVTTPHKTLPMVTGRLLVGPWSVRGLSLAHPQFLFATALAGLRSPLSHPPLAMNARFAAGPVASASPSAAQVFRATLHSSADEAAAVLGVFQRPVQEPYAPSSVFRSVATTISRRRHGGKAMAGTPLANGNMARLRELSQLQHAGGEPDNLSAPRNSKVFAFVLYGSEGEVARCVVDGYVEDAQTTWLAPRIMPAHKDGNSRATGDVLGRGDEGVSRTVAHVCALLSEKPSTLSAAKVHWHSAVVIAIQAQWTRAPPMVAERWHDNEPCSRSRSSAGDHWSFSVQVTQRLRSSGVPGGVLSRPWCATPLTMVGRILCWRSAAADCDTTFGDVSCLVCGYATIPHHGGTASSVVDASDNILLEGVFELWLSASVMSSSDDGSGRPATVTPATNATLGIEQRRGTETSSAAALLPQSTAGLCPWAVGSCTRVASPSAFSAVLHNASTTDTLATAFDLLSHTPTFLVSAARFGSTVSDGVVPVALAWVGGGVEADIDNLARAAPSLSGATTPSKASLLSCVRQLDAVALLRSGDVVGWRCTSSFSAAATAAGIPSGEGVVLHLGVIWRGLAHGTTQPLNELFCKLLLGSGTGADAVHMEVVTSPMEDKSRRVDHRQAGVGESAMEGRSSSSASLVAEMAAKGTVLLVLAVGSLVGVVDLAAEAVVFVRDLRADLPGISEREGDTIGRRAASPATADGATTLVTASVLRLQRLPVVTPCGWMAAGEVAQQGAGAAVGESWYFVWSGATEPQRGHSSLAFVLRLSFLRWVDVVSAHVGAASNSAAGGAAPTASVFDTEPSPAPLVTLQVDVRLQGEAKPPGYSAAVSSVSPPPPHHLSVSRSCSSATAYIGWLSCPIGCADDGVGCAAPRGKTANVEAAASSGDTAGYLPLLSVCDAALLRSLWPTMSTDEIKMSMSQNCASSLPGAVVPRHRPPLRLFRWGGVVLQPSIPSSLLLHHQIGAACVMEQLARGGATTRLGMPLHVVHRSLLGESHDANTTLTPPEKGRGVDLLCGLTCRQVLYVSTLTLDVRADGGRRDVHEPVLQERTVSRSPSPAVHGAQPACSSSDPTPWHVLLCTMLLNKGEQTSRSNESAETFSGTSASFDVGAASATAMRIDRGEGQAASYLLCGLPARVSAVPPQQKPSAAAVTHPSPLFTWHWIPLHVATSFPAPSDCGSGGMAPAGIVSTGSGGVEQNLAPLAITRVLPLPSPKRFSPAALPPTHAATVSAKSVPHAVAPGSYFYCEGMLSDPAVPGAPHGQQASYYLIVQGGRLRRLLERSAAAAALTDDFEQVYMYTTVDPDLVRVVDTSLASHVRVPR</sequence>
<organism evidence="3 4">
    <name type="scientific">Leishmania lindenbergi</name>
    <dbReference type="NCBI Taxonomy" id="651832"/>
    <lineage>
        <taxon>Eukaryota</taxon>
        <taxon>Discoba</taxon>
        <taxon>Euglenozoa</taxon>
        <taxon>Kinetoplastea</taxon>
        <taxon>Metakinetoplastina</taxon>
        <taxon>Trypanosomatida</taxon>
        <taxon>Trypanosomatidae</taxon>
        <taxon>Leishmaniinae</taxon>
        <taxon>Leishmania</taxon>
    </lineage>
</organism>
<dbReference type="EMBL" id="JBAMZK010000024">
    <property type="protein sequence ID" value="KAL0504572.1"/>
    <property type="molecule type" value="Genomic_DNA"/>
</dbReference>
<keyword evidence="2" id="KW-0732">Signal</keyword>
<proteinExistence type="predicted"/>
<protein>
    <recommendedName>
        <fullName evidence="5">RAVE complex protein Rav1 C-terminal domain-containing protein</fullName>
    </recommendedName>
</protein>